<reference evidence="4" key="2">
    <citation type="submission" date="2012-11" db="EMBL/GenBank/DDBJ databases">
        <authorList>
            <person name="Kuo A."/>
            <person name="Curtis B.A."/>
            <person name="Tanifuji G."/>
            <person name="Burki F."/>
            <person name="Gruber A."/>
            <person name="Irimia M."/>
            <person name="Maruyama S."/>
            <person name="Arias M.C."/>
            <person name="Ball S.G."/>
            <person name="Gile G.H."/>
            <person name="Hirakawa Y."/>
            <person name="Hopkins J.F."/>
            <person name="Rensing S.A."/>
            <person name="Schmutz J."/>
            <person name="Symeonidi A."/>
            <person name="Elias M."/>
            <person name="Eveleigh R.J."/>
            <person name="Herman E.K."/>
            <person name="Klute M.J."/>
            <person name="Nakayama T."/>
            <person name="Obornik M."/>
            <person name="Reyes-Prieto A."/>
            <person name="Armbrust E.V."/>
            <person name="Aves S.J."/>
            <person name="Beiko R.G."/>
            <person name="Coutinho P."/>
            <person name="Dacks J.B."/>
            <person name="Durnford D.G."/>
            <person name="Fast N.M."/>
            <person name="Green B.R."/>
            <person name="Grisdale C."/>
            <person name="Hempe F."/>
            <person name="Henrissat B."/>
            <person name="Hoppner M.P."/>
            <person name="Ishida K.-I."/>
            <person name="Kim E."/>
            <person name="Koreny L."/>
            <person name="Kroth P.G."/>
            <person name="Liu Y."/>
            <person name="Malik S.-B."/>
            <person name="Maier U.G."/>
            <person name="McRose D."/>
            <person name="Mock T."/>
            <person name="Neilson J.A."/>
            <person name="Onodera N.T."/>
            <person name="Poole A.M."/>
            <person name="Pritham E.J."/>
            <person name="Richards T.A."/>
            <person name="Rocap G."/>
            <person name="Roy S.W."/>
            <person name="Sarai C."/>
            <person name="Schaack S."/>
            <person name="Shirato S."/>
            <person name="Slamovits C.H."/>
            <person name="Spencer D.F."/>
            <person name="Suzuki S."/>
            <person name="Worden A.Z."/>
            <person name="Zauner S."/>
            <person name="Barry K."/>
            <person name="Bell C."/>
            <person name="Bharti A.K."/>
            <person name="Crow J.A."/>
            <person name="Grimwood J."/>
            <person name="Kramer R."/>
            <person name="Lindquist E."/>
            <person name="Lucas S."/>
            <person name="Salamov A."/>
            <person name="McFadden G.I."/>
            <person name="Lane C.E."/>
            <person name="Keeling P.J."/>
            <person name="Gray M.W."/>
            <person name="Grigoriev I.V."/>
            <person name="Archibald J.M."/>
        </authorList>
    </citation>
    <scope>NUCLEOTIDE SEQUENCE</scope>
    <source>
        <strain evidence="4">CCMP2712</strain>
    </source>
</reference>
<dbReference type="PaxDb" id="55529-EKX45971"/>
<dbReference type="GeneID" id="17302816"/>
<sequence length="348" mass="40093">MSPSSQGKKRKRSPSPSPPKSKSPSKKPGKITKFLSLLTPQKKPKSAEKKEKKRLSFGAPILHEFDAFSPPRRRRPVAANADLDAKHMDEESLRVELSCRKEEDKSLSHVDVHNATKKSMQKMVNELWNKDQIRKLEEWGVSCKGDAKLSRSEMAHKIKILHSLERKGSVLMSGKHTRLPSQMSTEEIREELQSRRIGIKGSRYELERRLEEAWLKEGERFDQDGEDGYAFGRWAVSAREVIETMSDIAIFKELAVPARKKWVEGKLIAPRSARIQLLEEIYAAELQERKIVAFDLALNEMLEVYKLETAGPKPKRFQRLVDYFTANPFIFIDNLEEEKPSVTSQRRR</sequence>
<organism evidence="2">
    <name type="scientific">Guillardia theta (strain CCMP2712)</name>
    <name type="common">Cryptophyte</name>
    <dbReference type="NCBI Taxonomy" id="905079"/>
    <lineage>
        <taxon>Eukaryota</taxon>
        <taxon>Cryptophyceae</taxon>
        <taxon>Pyrenomonadales</taxon>
        <taxon>Geminigeraceae</taxon>
        <taxon>Guillardia</taxon>
    </lineage>
</organism>
<reference evidence="2 4" key="1">
    <citation type="journal article" date="2012" name="Nature">
        <title>Algal genomes reveal evolutionary mosaicism and the fate of nucleomorphs.</title>
        <authorList>
            <consortium name="DOE Joint Genome Institute"/>
            <person name="Curtis B.A."/>
            <person name="Tanifuji G."/>
            <person name="Burki F."/>
            <person name="Gruber A."/>
            <person name="Irimia M."/>
            <person name="Maruyama S."/>
            <person name="Arias M.C."/>
            <person name="Ball S.G."/>
            <person name="Gile G.H."/>
            <person name="Hirakawa Y."/>
            <person name="Hopkins J.F."/>
            <person name="Kuo A."/>
            <person name="Rensing S.A."/>
            <person name="Schmutz J."/>
            <person name="Symeonidi A."/>
            <person name="Elias M."/>
            <person name="Eveleigh R.J."/>
            <person name="Herman E.K."/>
            <person name="Klute M.J."/>
            <person name="Nakayama T."/>
            <person name="Obornik M."/>
            <person name="Reyes-Prieto A."/>
            <person name="Armbrust E.V."/>
            <person name="Aves S.J."/>
            <person name="Beiko R.G."/>
            <person name="Coutinho P."/>
            <person name="Dacks J.B."/>
            <person name="Durnford D.G."/>
            <person name="Fast N.M."/>
            <person name="Green B.R."/>
            <person name="Grisdale C.J."/>
            <person name="Hempel F."/>
            <person name="Henrissat B."/>
            <person name="Hoppner M.P."/>
            <person name="Ishida K."/>
            <person name="Kim E."/>
            <person name="Koreny L."/>
            <person name="Kroth P.G."/>
            <person name="Liu Y."/>
            <person name="Malik S.B."/>
            <person name="Maier U.G."/>
            <person name="McRose D."/>
            <person name="Mock T."/>
            <person name="Neilson J.A."/>
            <person name="Onodera N.T."/>
            <person name="Poole A.M."/>
            <person name="Pritham E.J."/>
            <person name="Richards T.A."/>
            <person name="Rocap G."/>
            <person name="Roy S.W."/>
            <person name="Sarai C."/>
            <person name="Schaack S."/>
            <person name="Shirato S."/>
            <person name="Slamovits C.H."/>
            <person name="Spencer D.F."/>
            <person name="Suzuki S."/>
            <person name="Worden A.Z."/>
            <person name="Zauner S."/>
            <person name="Barry K."/>
            <person name="Bell C."/>
            <person name="Bharti A.K."/>
            <person name="Crow J.A."/>
            <person name="Grimwood J."/>
            <person name="Kramer R."/>
            <person name="Lindquist E."/>
            <person name="Lucas S."/>
            <person name="Salamov A."/>
            <person name="McFadden G.I."/>
            <person name="Lane C.E."/>
            <person name="Keeling P.J."/>
            <person name="Gray M.W."/>
            <person name="Grigoriev I.V."/>
            <person name="Archibald J.M."/>
        </authorList>
    </citation>
    <scope>NUCLEOTIDE SEQUENCE</scope>
    <source>
        <strain evidence="2 4">CCMP2712</strain>
    </source>
</reference>
<protein>
    <recommendedName>
        <fullName evidence="5">SAP domain-containing protein</fullName>
    </recommendedName>
</protein>
<evidence type="ECO:0000256" key="1">
    <source>
        <dbReference type="SAM" id="MobiDB-lite"/>
    </source>
</evidence>
<evidence type="ECO:0008006" key="5">
    <source>
        <dbReference type="Google" id="ProtNLM"/>
    </source>
</evidence>
<reference evidence="3" key="3">
    <citation type="submission" date="2015-06" db="UniProtKB">
        <authorList>
            <consortium name="EnsemblProtists"/>
        </authorList>
    </citation>
    <scope>IDENTIFICATION</scope>
</reference>
<evidence type="ECO:0000313" key="3">
    <source>
        <dbReference type="EnsemblProtists" id="EKX45971"/>
    </source>
</evidence>
<dbReference type="HOGENOM" id="CLU_797983_0_0_1"/>
<evidence type="ECO:0000313" key="4">
    <source>
        <dbReference type="Proteomes" id="UP000011087"/>
    </source>
</evidence>
<proteinExistence type="predicted"/>
<keyword evidence="4" id="KW-1185">Reference proteome</keyword>
<name>L1JBS9_GUITC</name>
<gene>
    <name evidence="2" type="ORF">GUITHDRAFT_108009</name>
</gene>
<dbReference type="EMBL" id="JH992996">
    <property type="protein sequence ID" value="EKX45971.1"/>
    <property type="molecule type" value="Genomic_DNA"/>
</dbReference>
<accession>L1JBS9</accession>
<dbReference type="RefSeq" id="XP_005832951.1">
    <property type="nucleotide sequence ID" value="XM_005832894.1"/>
</dbReference>
<dbReference type="Proteomes" id="UP000011087">
    <property type="component" value="Unassembled WGS sequence"/>
</dbReference>
<feature type="region of interest" description="Disordered" evidence="1">
    <location>
        <begin position="1"/>
        <end position="55"/>
    </location>
</feature>
<dbReference type="AlphaFoldDB" id="L1JBS9"/>
<dbReference type="OrthoDB" id="10573314at2759"/>
<dbReference type="KEGG" id="gtt:GUITHDRAFT_108009"/>
<dbReference type="EnsemblProtists" id="EKX45971">
    <property type="protein sequence ID" value="EKX45971"/>
    <property type="gene ID" value="GUITHDRAFT_108009"/>
</dbReference>
<evidence type="ECO:0000313" key="2">
    <source>
        <dbReference type="EMBL" id="EKX45971.1"/>
    </source>
</evidence>